<dbReference type="PROSITE" id="PS50929">
    <property type="entry name" value="ABC_TM1F"/>
    <property type="match status" value="1"/>
</dbReference>
<dbReference type="InterPro" id="IPR003593">
    <property type="entry name" value="AAA+_ATPase"/>
</dbReference>
<feature type="domain" description="ABC transmembrane type-1" evidence="9">
    <location>
        <begin position="62"/>
        <end position="330"/>
    </location>
</feature>
<feature type="transmembrane region" description="Helical" evidence="7">
    <location>
        <begin position="183"/>
        <end position="200"/>
    </location>
</feature>
<evidence type="ECO:0000256" key="7">
    <source>
        <dbReference type="SAM" id="Phobius"/>
    </source>
</evidence>
<feature type="transmembrane region" description="Helical" evidence="7">
    <location>
        <begin position="75"/>
        <end position="95"/>
    </location>
</feature>
<evidence type="ECO:0000256" key="6">
    <source>
        <dbReference type="ARBA" id="ARBA00023136"/>
    </source>
</evidence>
<evidence type="ECO:0000259" key="8">
    <source>
        <dbReference type="PROSITE" id="PS50893"/>
    </source>
</evidence>
<dbReference type="RefSeq" id="WP_367878053.1">
    <property type="nucleotide sequence ID" value="NZ_JBFNXX010000008.1"/>
</dbReference>
<dbReference type="Pfam" id="PF00664">
    <property type="entry name" value="ABC_membrane"/>
    <property type="match status" value="1"/>
</dbReference>
<gene>
    <name evidence="10" type="ORF">AB2B41_12085</name>
</gene>
<feature type="transmembrane region" description="Helical" evidence="7">
    <location>
        <begin position="157"/>
        <end position="177"/>
    </location>
</feature>
<dbReference type="EMBL" id="JBFNXX010000008">
    <property type="protein sequence ID" value="MEW9920348.1"/>
    <property type="molecule type" value="Genomic_DNA"/>
</dbReference>
<evidence type="ECO:0000256" key="3">
    <source>
        <dbReference type="ARBA" id="ARBA00022741"/>
    </source>
</evidence>
<accession>A0ABV3RN07</accession>
<dbReference type="InterPro" id="IPR017871">
    <property type="entry name" value="ABC_transporter-like_CS"/>
</dbReference>
<dbReference type="Pfam" id="PF00005">
    <property type="entry name" value="ABC_tran"/>
    <property type="match status" value="1"/>
</dbReference>
<evidence type="ECO:0000256" key="2">
    <source>
        <dbReference type="ARBA" id="ARBA00022692"/>
    </source>
</evidence>
<evidence type="ECO:0000256" key="5">
    <source>
        <dbReference type="ARBA" id="ARBA00022989"/>
    </source>
</evidence>
<evidence type="ECO:0000313" key="10">
    <source>
        <dbReference type="EMBL" id="MEW9920348.1"/>
    </source>
</evidence>
<proteinExistence type="predicted"/>
<feature type="transmembrane region" description="Helical" evidence="7">
    <location>
        <begin position="21"/>
        <end position="47"/>
    </location>
</feature>
<evidence type="ECO:0000256" key="4">
    <source>
        <dbReference type="ARBA" id="ARBA00022840"/>
    </source>
</evidence>
<dbReference type="InterPro" id="IPR011527">
    <property type="entry name" value="ABC1_TM_dom"/>
</dbReference>
<keyword evidence="6 7" id="KW-0472">Membrane</keyword>
<dbReference type="PANTHER" id="PTHR24221">
    <property type="entry name" value="ATP-BINDING CASSETTE SUB-FAMILY B"/>
    <property type="match status" value="1"/>
</dbReference>
<sequence length="607" mass="65630">MIDIPTWKKAWALLNASEKRHAWIVLAIVIVGALSSALMVGSVLPFLSVLSDPGRIERVGALAWAYEKFGFTSDYGFLIGLGGASLGVIVLTSLIQIMKTWAVARFAMMRVHSLSHRLIAAYLRQPYEFFLNRHSGEMGTRILAESAQVVGQFFRPAADLVAAALTIIAIVGLLLWLDPIVTLIAFTVLGGIYGGIYALSRRKLNRLGRVRVATNRERFRIANEALGGIKDIKLLGREGSYVARYAVPSQRMARTQVTVQVISQVPQFVIQAVVFGGIILLCLLLLDEEALASGAALGGILPILGLFAFAGQRLTPELSKLYRSLAQIQAGAAAVDSIHEDLIGCAGGGVLPHSIPNGLGLRDRLILENVSYHYPNAAHAGVRDVALDIRAGEKIGIVGGTGSGKTTLADLILGLLTPKEGRLVVDGKLLNESNLRAWQQSVGYVPQDIFLTDASVTENVALGVAADKIDQTRVEEATRIARLDQFIRNELPDGYATTIGERGVRLSGGQRQRIGIARALYHDADLIVFDEATSALDNLTESEVMAAIDALPEEKTVVMIAHRLSTVQRCDRIVVMEHGRVVGCDSWTALMADNLAFQRIARNHEAA</sequence>
<dbReference type="SUPFAM" id="SSF52540">
    <property type="entry name" value="P-loop containing nucleoside triphosphate hydrolases"/>
    <property type="match status" value="1"/>
</dbReference>
<keyword evidence="11" id="KW-1185">Reference proteome</keyword>
<keyword evidence="3" id="KW-0547">Nucleotide-binding</keyword>
<evidence type="ECO:0000256" key="1">
    <source>
        <dbReference type="ARBA" id="ARBA00004651"/>
    </source>
</evidence>
<organism evidence="10 11">
    <name type="scientific">Sulfitobacter sediminis</name>
    <dbReference type="NCBI Taxonomy" id="3234186"/>
    <lineage>
        <taxon>Bacteria</taxon>
        <taxon>Pseudomonadati</taxon>
        <taxon>Pseudomonadota</taxon>
        <taxon>Alphaproteobacteria</taxon>
        <taxon>Rhodobacterales</taxon>
        <taxon>Roseobacteraceae</taxon>
        <taxon>Sulfitobacter</taxon>
    </lineage>
</organism>
<dbReference type="InterPro" id="IPR036640">
    <property type="entry name" value="ABC1_TM_sf"/>
</dbReference>
<evidence type="ECO:0000259" key="9">
    <source>
        <dbReference type="PROSITE" id="PS50929"/>
    </source>
</evidence>
<comment type="caution">
    <text evidence="10">The sequence shown here is derived from an EMBL/GenBank/DDBJ whole genome shotgun (WGS) entry which is preliminary data.</text>
</comment>
<dbReference type="SUPFAM" id="SSF90123">
    <property type="entry name" value="ABC transporter transmembrane region"/>
    <property type="match status" value="1"/>
</dbReference>
<reference evidence="10 11" key="1">
    <citation type="submission" date="2024-07" db="EMBL/GenBank/DDBJ databases">
        <title>Marimonas sp.nov., isolated from tidal-flat sediment.</title>
        <authorList>
            <person name="Jayan J.N."/>
            <person name="Lee S.S."/>
        </authorList>
    </citation>
    <scope>NUCLEOTIDE SEQUENCE [LARGE SCALE GENOMIC DNA]</scope>
    <source>
        <strain evidence="10 11">MJW-29</strain>
    </source>
</reference>
<dbReference type="PROSITE" id="PS00211">
    <property type="entry name" value="ABC_TRANSPORTER_1"/>
    <property type="match status" value="1"/>
</dbReference>
<feature type="domain" description="ABC transporter" evidence="8">
    <location>
        <begin position="365"/>
        <end position="603"/>
    </location>
</feature>
<comment type="subcellular location">
    <subcellularLocation>
        <location evidence="1">Cell membrane</location>
        <topology evidence="1">Multi-pass membrane protein</topology>
    </subcellularLocation>
</comment>
<dbReference type="InterPro" id="IPR027417">
    <property type="entry name" value="P-loop_NTPase"/>
</dbReference>
<protein>
    <submittedName>
        <fullName evidence="10">ABC transporter ATP-binding protein</fullName>
    </submittedName>
</protein>
<dbReference type="InterPro" id="IPR003439">
    <property type="entry name" value="ABC_transporter-like_ATP-bd"/>
</dbReference>
<keyword evidence="2 7" id="KW-0812">Transmembrane</keyword>
<dbReference type="Gene3D" id="3.40.50.300">
    <property type="entry name" value="P-loop containing nucleotide triphosphate hydrolases"/>
    <property type="match status" value="1"/>
</dbReference>
<keyword evidence="5 7" id="KW-1133">Transmembrane helix</keyword>
<dbReference type="PROSITE" id="PS50893">
    <property type="entry name" value="ABC_TRANSPORTER_2"/>
    <property type="match status" value="1"/>
</dbReference>
<feature type="transmembrane region" description="Helical" evidence="7">
    <location>
        <begin position="268"/>
        <end position="286"/>
    </location>
</feature>
<feature type="transmembrane region" description="Helical" evidence="7">
    <location>
        <begin position="292"/>
        <end position="310"/>
    </location>
</feature>
<dbReference type="Gene3D" id="1.20.1560.10">
    <property type="entry name" value="ABC transporter type 1, transmembrane domain"/>
    <property type="match status" value="1"/>
</dbReference>
<dbReference type="Proteomes" id="UP001556098">
    <property type="component" value="Unassembled WGS sequence"/>
</dbReference>
<keyword evidence="4 10" id="KW-0067">ATP-binding</keyword>
<name>A0ABV3RN07_9RHOB</name>
<dbReference type="GO" id="GO:0005524">
    <property type="term" value="F:ATP binding"/>
    <property type="evidence" value="ECO:0007669"/>
    <property type="project" value="UniProtKB-KW"/>
</dbReference>
<dbReference type="PANTHER" id="PTHR24221:SF654">
    <property type="entry name" value="ATP-BINDING CASSETTE SUB-FAMILY B MEMBER 6"/>
    <property type="match status" value="1"/>
</dbReference>
<dbReference type="SMART" id="SM00382">
    <property type="entry name" value="AAA"/>
    <property type="match status" value="1"/>
</dbReference>
<dbReference type="InterPro" id="IPR039421">
    <property type="entry name" value="Type_1_exporter"/>
</dbReference>
<evidence type="ECO:0000313" key="11">
    <source>
        <dbReference type="Proteomes" id="UP001556098"/>
    </source>
</evidence>